<keyword evidence="2 4" id="KW-0238">DNA-binding</keyword>
<dbReference type="SUPFAM" id="SSF46689">
    <property type="entry name" value="Homeodomain-like"/>
    <property type="match status" value="1"/>
</dbReference>
<dbReference type="PANTHER" id="PTHR30055">
    <property type="entry name" value="HTH-TYPE TRANSCRIPTIONAL REGULATOR RUTR"/>
    <property type="match status" value="1"/>
</dbReference>
<dbReference type="InterPro" id="IPR001647">
    <property type="entry name" value="HTH_TetR"/>
</dbReference>
<gene>
    <name evidence="6" type="ORF">E4L98_04915</name>
</gene>
<dbReference type="RefSeq" id="WP_135200455.1">
    <property type="nucleotide sequence ID" value="NZ_SPVG01000044.1"/>
</dbReference>
<dbReference type="SUPFAM" id="SSF48498">
    <property type="entry name" value="Tetracyclin repressor-like, C-terminal domain"/>
    <property type="match status" value="1"/>
</dbReference>
<dbReference type="Pfam" id="PF00440">
    <property type="entry name" value="TetR_N"/>
    <property type="match status" value="1"/>
</dbReference>
<dbReference type="OrthoDB" id="4541465at2"/>
<evidence type="ECO:0000256" key="2">
    <source>
        <dbReference type="ARBA" id="ARBA00023125"/>
    </source>
</evidence>
<evidence type="ECO:0000313" key="6">
    <source>
        <dbReference type="EMBL" id="TFW28870.1"/>
    </source>
</evidence>
<dbReference type="Gene3D" id="1.10.357.10">
    <property type="entry name" value="Tetracycline Repressor, domain 2"/>
    <property type="match status" value="1"/>
</dbReference>
<evidence type="ECO:0000256" key="3">
    <source>
        <dbReference type="ARBA" id="ARBA00023163"/>
    </source>
</evidence>
<dbReference type="InterPro" id="IPR009057">
    <property type="entry name" value="Homeodomain-like_sf"/>
</dbReference>
<proteinExistence type="predicted"/>
<dbReference type="GO" id="GO:0000976">
    <property type="term" value="F:transcription cis-regulatory region binding"/>
    <property type="evidence" value="ECO:0007669"/>
    <property type="project" value="TreeGrafter"/>
</dbReference>
<keyword evidence="7" id="KW-1185">Reference proteome</keyword>
<dbReference type="GO" id="GO:0003700">
    <property type="term" value="F:DNA-binding transcription factor activity"/>
    <property type="evidence" value="ECO:0007669"/>
    <property type="project" value="TreeGrafter"/>
</dbReference>
<dbReference type="Proteomes" id="UP000297729">
    <property type="component" value="Unassembled WGS sequence"/>
</dbReference>
<dbReference type="InterPro" id="IPR036271">
    <property type="entry name" value="Tet_transcr_reg_TetR-rel_C_sf"/>
</dbReference>
<protein>
    <submittedName>
        <fullName evidence="6">TetR/AcrR family transcriptional regulator</fullName>
    </submittedName>
</protein>
<dbReference type="Gene3D" id="1.10.10.60">
    <property type="entry name" value="Homeodomain-like"/>
    <property type="match status" value="1"/>
</dbReference>
<feature type="domain" description="HTH tetR-type" evidence="5">
    <location>
        <begin position="14"/>
        <end position="74"/>
    </location>
</feature>
<keyword evidence="1" id="KW-0805">Transcription regulation</keyword>
<evidence type="ECO:0000313" key="7">
    <source>
        <dbReference type="Proteomes" id="UP000297729"/>
    </source>
</evidence>
<organism evidence="6 7">
    <name type="scientific">Duganella callida</name>
    <dbReference type="NCBI Taxonomy" id="2561932"/>
    <lineage>
        <taxon>Bacteria</taxon>
        <taxon>Pseudomonadati</taxon>
        <taxon>Pseudomonadota</taxon>
        <taxon>Betaproteobacteria</taxon>
        <taxon>Burkholderiales</taxon>
        <taxon>Oxalobacteraceae</taxon>
        <taxon>Telluria group</taxon>
        <taxon>Duganella</taxon>
    </lineage>
</organism>
<dbReference type="AlphaFoldDB" id="A0A4Y9SQD3"/>
<comment type="caution">
    <text evidence="6">The sequence shown here is derived from an EMBL/GenBank/DDBJ whole genome shotgun (WGS) entry which is preliminary data.</text>
</comment>
<dbReference type="PANTHER" id="PTHR30055:SF151">
    <property type="entry name" value="TRANSCRIPTIONAL REGULATORY PROTEIN"/>
    <property type="match status" value="1"/>
</dbReference>
<feature type="DNA-binding region" description="H-T-H motif" evidence="4">
    <location>
        <begin position="37"/>
        <end position="56"/>
    </location>
</feature>
<keyword evidence="3" id="KW-0804">Transcription</keyword>
<dbReference type="EMBL" id="SPVG01000044">
    <property type="protein sequence ID" value="TFW28870.1"/>
    <property type="molecule type" value="Genomic_DNA"/>
</dbReference>
<sequence>MIKNTRRVQRGEASLSRERIIEAAIALLDGAGESGLTFRALAERLATGAGAIYYHVDNKTDLLNAAADAIVAAVLPAPAAPATGDAPVVTAPDASVAAAADASPQTAVRAIALAVFDAIDGHPWLGSALMQAPSALPMVRILESLGQQIRALGVAESAQWQAVSALLHYIIGVAGQNAANAQTARARNAVRDDFLGAVADGWAQLDAVHFPFTRGIAARLRVHDDRADFLAGVDYILTGVSTAGL</sequence>
<dbReference type="PROSITE" id="PS50977">
    <property type="entry name" value="HTH_TETR_2"/>
    <property type="match status" value="1"/>
</dbReference>
<evidence type="ECO:0000256" key="4">
    <source>
        <dbReference type="PROSITE-ProRule" id="PRU00335"/>
    </source>
</evidence>
<evidence type="ECO:0000256" key="1">
    <source>
        <dbReference type="ARBA" id="ARBA00023015"/>
    </source>
</evidence>
<reference evidence="6 7" key="1">
    <citation type="submission" date="2019-03" db="EMBL/GenBank/DDBJ databases">
        <title>Draft Genome Sequence of Duganella callidus sp. nov., a Novel Duganella Species Isolated from Cultivated Soil.</title>
        <authorList>
            <person name="Raths R."/>
            <person name="Peta V."/>
            <person name="Bucking H."/>
        </authorList>
    </citation>
    <scope>NUCLEOTIDE SEQUENCE [LARGE SCALE GENOMIC DNA]</scope>
    <source>
        <strain evidence="6 7">DN04</strain>
    </source>
</reference>
<dbReference type="InterPro" id="IPR050109">
    <property type="entry name" value="HTH-type_TetR-like_transc_reg"/>
</dbReference>
<evidence type="ECO:0000259" key="5">
    <source>
        <dbReference type="PROSITE" id="PS50977"/>
    </source>
</evidence>
<accession>A0A4Y9SQD3</accession>
<name>A0A4Y9SQD3_9BURK</name>